<evidence type="ECO:0000313" key="5">
    <source>
        <dbReference type="Proteomes" id="UP001321766"/>
    </source>
</evidence>
<accession>A0ABM8B8E7</accession>
<evidence type="ECO:0000259" key="3">
    <source>
        <dbReference type="Pfam" id="PF13649"/>
    </source>
</evidence>
<protein>
    <submittedName>
        <fullName evidence="4">SAM-dependent methyltransferase</fullName>
    </submittedName>
</protein>
<dbReference type="Gene3D" id="3.40.50.150">
    <property type="entry name" value="Vaccinia Virus protein VP39"/>
    <property type="match status" value="1"/>
</dbReference>
<dbReference type="PANTHER" id="PTHR43861">
    <property type="entry name" value="TRANS-ACONITATE 2-METHYLTRANSFERASE-RELATED"/>
    <property type="match status" value="1"/>
</dbReference>
<feature type="domain" description="Methyltransferase" evidence="3">
    <location>
        <begin position="75"/>
        <end position="169"/>
    </location>
</feature>
<dbReference type="InterPro" id="IPR041698">
    <property type="entry name" value="Methyltransf_25"/>
</dbReference>
<dbReference type="SUPFAM" id="SSF53335">
    <property type="entry name" value="S-adenosyl-L-methionine-dependent methyltransferases"/>
    <property type="match status" value="1"/>
</dbReference>
<sequence>MAMEEHPQAPSSQADIDDNRANWDDRAQVHAQGGYGDVQALARNHSYVSGVVRRDFEVLKPHLDEHGVEGKSLLHLQCHIGLDTLSWYHLGARNVCGLDFSPKSLEYARALAQEAQAPIKFVEADARFADQALPGEHFDLVVTSVGTITWLPSLDEWAHSIAHLLEPGGLFMIRDSHPLLFAVDPDSFALTGDYFSGAEDTYESDQSYTPGSAGKVKHTTNHNWSHDFAEITRVLIGAGLTLEALGEYEVNDWQPFPQMVYDTKDEGWRMPAGAPQIPQTFSIVARKPVQA</sequence>
<proteinExistence type="predicted"/>
<evidence type="ECO:0000256" key="1">
    <source>
        <dbReference type="ARBA" id="ARBA00022603"/>
    </source>
</evidence>
<name>A0ABM8B8E7_9BIFI</name>
<dbReference type="EMBL" id="AP026798">
    <property type="protein sequence ID" value="BDR53054.1"/>
    <property type="molecule type" value="Genomic_DNA"/>
</dbReference>
<dbReference type="GO" id="GO:0032259">
    <property type="term" value="P:methylation"/>
    <property type="evidence" value="ECO:0007669"/>
    <property type="project" value="UniProtKB-KW"/>
</dbReference>
<dbReference type="CDD" id="cd02440">
    <property type="entry name" value="AdoMet_MTases"/>
    <property type="match status" value="1"/>
</dbReference>
<dbReference type="InterPro" id="IPR029063">
    <property type="entry name" value="SAM-dependent_MTases_sf"/>
</dbReference>
<dbReference type="GO" id="GO:0008168">
    <property type="term" value="F:methyltransferase activity"/>
    <property type="evidence" value="ECO:0007669"/>
    <property type="project" value="UniProtKB-KW"/>
</dbReference>
<reference evidence="4 5" key="1">
    <citation type="journal article" date="2023" name="Microbiol. Spectr.">
        <title>Symbiosis of Carpenter Bees with Uncharacterized Lactic Acid Bacteria Showing NAD Auxotrophy.</title>
        <authorList>
            <person name="Kawasaki S."/>
            <person name="Ozawa K."/>
            <person name="Mori T."/>
            <person name="Yamamoto A."/>
            <person name="Ito M."/>
            <person name="Ohkuma M."/>
            <person name="Sakamoto M."/>
            <person name="Matsutani M."/>
        </authorList>
    </citation>
    <scope>NUCLEOTIDE SEQUENCE [LARGE SCALE GENOMIC DNA]</scope>
    <source>
        <strain evidence="4 5">Kim37-2</strain>
    </source>
</reference>
<evidence type="ECO:0000313" key="4">
    <source>
        <dbReference type="EMBL" id="BDR53054.1"/>
    </source>
</evidence>
<dbReference type="Pfam" id="PF13649">
    <property type="entry name" value="Methyltransf_25"/>
    <property type="match status" value="1"/>
</dbReference>
<keyword evidence="2" id="KW-0808">Transferase</keyword>
<organism evidence="4 5">
    <name type="scientific">Bombiscardovia nodaiensis</name>
    <dbReference type="NCBI Taxonomy" id="2932181"/>
    <lineage>
        <taxon>Bacteria</taxon>
        <taxon>Bacillati</taxon>
        <taxon>Actinomycetota</taxon>
        <taxon>Actinomycetes</taxon>
        <taxon>Bifidobacteriales</taxon>
        <taxon>Bifidobacteriaceae</taxon>
        <taxon>Bombiscardovia</taxon>
    </lineage>
</organism>
<evidence type="ECO:0000256" key="2">
    <source>
        <dbReference type="ARBA" id="ARBA00022679"/>
    </source>
</evidence>
<dbReference type="Proteomes" id="UP001321766">
    <property type="component" value="Chromosome"/>
</dbReference>
<dbReference type="PANTHER" id="PTHR43861:SF1">
    <property type="entry name" value="TRANS-ACONITATE 2-METHYLTRANSFERASE"/>
    <property type="match status" value="1"/>
</dbReference>
<keyword evidence="1 4" id="KW-0489">Methyltransferase</keyword>
<gene>
    <name evidence="4" type="ORF">KIM372_09610</name>
</gene>
<keyword evidence="5" id="KW-1185">Reference proteome</keyword>